<name>A0ABQ5TDI6_9CAUL</name>
<evidence type="ECO:0000313" key="2">
    <source>
        <dbReference type="EMBL" id="GLK50157.1"/>
    </source>
</evidence>
<reference evidence="2" key="1">
    <citation type="journal article" date="2014" name="Int. J. Syst. Evol. Microbiol.">
        <title>Complete genome of a new Firmicutes species belonging to the dominant human colonic microbiota ('Ruminococcus bicirculans') reveals two chromosomes and a selective capacity to utilize plant glucans.</title>
        <authorList>
            <consortium name="NISC Comparative Sequencing Program"/>
            <person name="Wegmann U."/>
            <person name="Louis P."/>
            <person name="Goesmann A."/>
            <person name="Henrissat B."/>
            <person name="Duncan S.H."/>
            <person name="Flint H.J."/>
        </authorList>
    </citation>
    <scope>NUCLEOTIDE SEQUENCE</scope>
    <source>
        <strain evidence="2">VKM B-1499</strain>
    </source>
</reference>
<evidence type="ECO:0000256" key="1">
    <source>
        <dbReference type="SAM" id="MobiDB-lite"/>
    </source>
</evidence>
<evidence type="ECO:0000313" key="3">
    <source>
        <dbReference type="Proteomes" id="UP001143509"/>
    </source>
</evidence>
<protein>
    <recommendedName>
        <fullName evidence="4">Flagellar hook-length control protein FliK</fullName>
    </recommendedName>
</protein>
<gene>
    <name evidence="2" type="ORF">GCM10017620_31310</name>
</gene>
<proteinExistence type="predicted"/>
<feature type="region of interest" description="Disordered" evidence="1">
    <location>
        <begin position="1"/>
        <end position="137"/>
    </location>
</feature>
<feature type="compositionally biased region" description="Basic and acidic residues" evidence="1">
    <location>
        <begin position="12"/>
        <end position="24"/>
    </location>
</feature>
<reference evidence="2" key="2">
    <citation type="submission" date="2023-01" db="EMBL/GenBank/DDBJ databases">
        <authorList>
            <person name="Sun Q."/>
            <person name="Evtushenko L."/>
        </authorList>
    </citation>
    <scope>NUCLEOTIDE SEQUENCE</scope>
    <source>
        <strain evidence="2">VKM B-1499</strain>
    </source>
</reference>
<sequence length="209" mass="21449">MGFDALGVFGRDPAKVEPGPERRAKSAVLIGASPPLQPAPPPGDSGELRPGASIRRVGEVAGRASPSLSLGWRPAADASAPANVEAVSGAGLSEPRRSVAGGIDAPAPPEGGDQGADASGRADVEQPLARLPNDRRRHAASRLSLDVRGSGAVVSVTVNASGLSDAEHRDLRRRAEALAAAHGLALETLRINGRDPDPSTLLERTSPWR</sequence>
<dbReference type="Proteomes" id="UP001143509">
    <property type="component" value="Unassembled WGS sequence"/>
</dbReference>
<evidence type="ECO:0008006" key="4">
    <source>
        <dbReference type="Google" id="ProtNLM"/>
    </source>
</evidence>
<comment type="caution">
    <text evidence="2">The sequence shown here is derived from an EMBL/GenBank/DDBJ whole genome shotgun (WGS) entry which is preliminary data.</text>
</comment>
<dbReference type="EMBL" id="BSFD01000011">
    <property type="protein sequence ID" value="GLK50157.1"/>
    <property type="molecule type" value="Genomic_DNA"/>
</dbReference>
<accession>A0ABQ5TDI6</accession>
<keyword evidence="3" id="KW-1185">Reference proteome</keyword>
<organism evidence="2 3">
    <name type="scientific">Brevundimonas intermedia</name>
    <dbReference type="NCBI Taxonomy" id="74315"/>
    <lineage>
        <taxon>Bacteria</taxon>
        <taxon>Pseudomonadati</taxon>
        <taxon>Pseudomonadota</taxon>
        <taxon>Alphaproteobacteria</taxon>
        <taxon>Caulobacterales</taxon>
        <taxon>Caulobacteraceae</taxon>
        <taxon>Brevundimonas</taxon>
    </lineage>
</organism>